<proteinExistence type="predicted"/>
<evidence type="ECO:0000256" key="1">
    <source>
        <dbReference type="SAM" id="MobiDB-lite"/>
    </source>
</evidence>
<protein>
    <submittedName>
        <fullName evidence="2">Uncharacterized protein</fullName>
    </submittedName>
</protein>
<reference evidence="2 3" key="1">
    <citation type="submission" date="2020-07" db="EMBL/GenBank/DDBJ databases">
        <authorList>
            <person name="Sun Q."/>
        </authorList>
    </citation>
    <scope>NUCLEOTIDE SEQUENCE [LARGE SCALE GENOMIC DNA]</scope>
    <source>
        <strain evidence="2 3">CGMCC 1.13654</strain>
    </source>
</reference>
<dbReference type="RefSeq" id="WP_160363813.1">
    <property type="nucleotide sequence ID" value="NZ_JACEIB010000024.1"/>
</dbReference>
<comment type="caution">
    <text evidence="2">The sequence shown here is derived from an EMBL/GenBank/DDBJ whole genome shotgun (WGS) entry which is preliminary data.</text>
</comment>
<dbReference type="EMBL" id="JACEIB010000024">
    <property type="protein sequence ID" value="MBA2935229.1"/>
    <property type="molecule type" value="Genomic_DNA"/>
</dbReference>
<dbReference type="Proteomes" id="UP000570166">
    <property type="component" value="Unassembled WGS sequence"/>
</dbReference>
<dbReference type="AlphaFoldDB" id="A0A838L9J8"/>
<feature type="region of interest" description="Disordered" evidence="1">
    <location>
        <begin position="61"/>
        <end position="83"/>
    </location>
</feature>
<accession>A0A838L9J8</accession>
<evidence type="ECO:0000313" key="2">
    <source>
        <dbReference type="EMBL" id="MBA2935229.1"/>
    </source>
</evidence>
<sequence length="83" mass="8618">MNLGEIIESGSGVANGSSGRPTAVAPVIAFDVGLLAPLLVAEQLLERDSIGTLVDPRISHDASAIPSSPCKDRQPSHSCFYVD</sequence>
<evidence type="ECO:0000313" key="3">
    <source>
        <dbReference type="Proteomes" id="UP000570166"/>
    </source>
</evidence>
<organism evidence="2 3">
    <name type="scientific">Sphingomonas chungangi</name>
    <dbReference type="NCBI Taxonomy" id="2683589"/>
    <lineage>
        <taxon>Bacteria</taxon>
        <taxon>Pseudomonadati</taxon>
        <taxon>Pseudomonadota</taxon>
        <taxon>Alphaproteobacteria</taxon>
        <taxon>Sphingomonadales</taxon>
        <taxon>Sphingomonadaceae</taxon>
        <taxon>Sphingomonas</taxon>
    </lineage>
</organism>
<keyword evidence="3" id="KW-1185">Reference proteome</keyword>
<name>A0A838L9J8_9SPHN</name>
<gene>
    <name evidence="2" type="ORF">HZF05_14165</name>
</gene>